<dbReference type="OMA" id="WIESEDN"/>
<gene>
    <name evidence="4" type="ORF">PPL_03947</name>
</gene>
<protein>
    <submittedName>
        <fullName evidence="4">Nucleosome assembly protein family protein</fullName>
    </submittedName>
</protein>
<dbReference type="InParanoid" id="D3B5K9"/>
<reference evidence="4 5" key="1">
    <citation type="journal article" date="2011" name="Genome Res.">
        <title>Phylogeny-wide analysis of social amoeba genomes highlights ancient origins for complex intercellular communication.</title>
        <authorList>
            <person name="Heidel A.J."/>
            <person name="Lawal H.M."/>
            <person name="Felder M."/>
            <person name="Schilde C."/>
            <person name="Helps N.R."/>
            <person name="Tunggal B."/>
            <person name="Rivero F."/>
            <person name="John U."/>
            <person name="Schleicher M."/>
            <person name="Eichinger L."/>
            <person name="Platzer M."/>
            <person name="Noegel A.A."/>
            <person name="Schaap P."/>
            <person name="Gloeckner G."/>
        </authorList>
    </citation>
    <scope>NUCLEOTIDE SEQUENCE [LARGE SCALE GENOMIC DNA]</scope>
    <source>
        <strain evidence="5">ATCC 26659 / Pp 5 / PN500</strain>
    </source>
</reference>
<dbReference type="STRING" id="670386.D3B5K9"/>
<keyword evidence="5" id="KW-1185">Reference proteome</keyword>
<evidence type="ECO:0000256" key="3">
    <source>
        <dbReference type="SAM" id="MobiDB-lite"/>
    </source>
</evidence>
<dbReference type="SUPFAM" id="SSF143113">
    <property type="entry name" value="NAP-like"/>
    <property type="match status" value="1"/>
</dbReference>
<dbReference type="PANTHER" id="PTHR11875">
    <property type="entry name" value="TESTIS-SPECIFIC Y-ENCODED PROTEIN"/>
    <property type="match status" value="1"/>
</dbReference>
<evidence type="ECO:0000256" key="1">
    <source>
        <dbReference type="ARBA" id="ARBA00009947"/>
    </source>
</evidence>
<dbReference type="Pfam" id="PF00956">
    <property type="entry name" value="NAP"/>
    <property type="match status" value="1"/>
</dbReference>
<evidence type="ECO:0000313" key="5">
    <source>
        <dbReference type="Proteomes" id="UP000001396"/>
    </source>
</evidence>
<dbReference type="InterPro" id="IPR037231">
    <property type="entry name" value="NAP-like_sf"/>
</dbReference>
<dbReference type="GO" id="GO:0005634">
    <property type="term" value="C:nucleus"/>
    <property type="evidence" value="ECO:0007669"/>
    <property type="project" value="InterPro"/>
</dbReference>
<evidence type="ECO:0000313" key="4">
    <source>
        <dbReference type="EMBL" id="EFA83157.1"/>
    </source>
</evidence>
<evidence type="ECO:0000256" key="2">
    <source>
        <dbReference type="RuleBase" id="RU003876"/>
    </source>
</evidence>
<dbReference type="InterPro" id="IPR002164">
    <property type="entry name" value="NAP_family"/>
</dbReference>
<proteinExistence type="inferred from homology"/>
<comment type="similarity">
    <text evidence="1 2">Belongs to the nucleosome assembly protein (NAP) family.</text>
</comment>
<dbReference type="Proteomes" id="UP000001396">
    <property type="component" value="Unassembled WGS sequence"/>
</dbReference>
<comment type="caution">
    <text evidence="4">The sequence shown here is derived from an EMBL/GenBank/DDBJ whole genome shotgun (WGS) entry which is preliminary data.</text>
</comment>
<dbReference type="AlphaFoldDB" id="D3B5K9"/>
<sequence length="245" mass="28317">MTETETLANINKIQAEIDAISEQTKKKIVLIEKNYAKQLQSEYEKRDAMIAKSGVPMFWGTVIERGLIDMFDSLDQQVIGYIEEFTASSEFTEDAVIKKITFKFKENPFFTNKELSRTVSMSTKDSDSDFNITPAIIDWKSPQSDKKPEKSENNKKRKEQSNIKENSFILKLLANAEEDVEWFEELMRMYQDPFSILIDDDEEEEGGFDFGEDSGEDEDEDEEEVEEVAPKKSAAPKQQQQKKKK</sequence>
<dbReference type="GO" id="GO:0006334">
    <property type="term" value="P:nucleosome assembly"/>
    <property type="evidence" value="ECO:0007669"/>
    <property type="project" value="InterPro"/>
</dbReference>
<feature type="region of interest" description="Disordered" evidence="3">
    <location>
        <begin position="197"/>
        <end position="245"/>
    </location>
</feature>
<feature type="compositionally biased region" description="Basic and acidic residues" evidence="3">
    <location>
        <begin position="143"/>
        <end position="160"/>
    </location>
</feature>
<dbReference type="EMBL" id="ADBJ01000017">
    <property type="protein sequence ID" value="EFA83157.1"/>
    <property type="molecule type" value="Genomic_DNA"/>
</dbReference>
<name>D3B5K9_HETP5</name>
<organism evidence="4 5">
    <name type="scientific">Heterostelium pallidum (strain ATCC 26659 / Pp 5 / PN500)</name>
    <name type="common">Cellular slime mold</name>
    <name type="synonym">Polysphondylium pallidum</name>
    <dbReference type="NCBI Taxonomy" id="670386"/>
    <lineage>
        <taxon>Eukaryota</taxon>
        <taxon>Amoebozoa</taxon>
        <taxon>Evosea</taxon>
        <taxon>Eumycetozoa</taxon>
        <taxon>Dictyostelia</taxon>
        <taxon>Acytosteliales</taxon>
        <taxon>Acytosteliaceae</taxon>
        <taxon>Heterostelium</taxon>
    </lineage>
</organism>
<dbReference type="GeneID" id="31359434"/>
<dbReference type="Gene3D" id="1.20.5.1500">
    <property type="match status" value="1"/>
</dbReference>
<feature type="region of interest" description="Disordered" evidence="3">
    <location>
        <begin position="137"/>
        <end position="160"/>
    </location>
</feature>
<feature type="compositionally biased region" description="Acidic residues" evidence="3">
    <location>
        <begin position="198"/>
        <end position="227"/>
    </location>
</feature>
<dbReference type="Gene3D" id="3.30.1120.90">
    <property type="entry name" value="Nucleosome assembly protein"/>
    <property type="match status" value="1"/>
</dbReference>
<dbReference type="RefSeq" id="XP_020435274.1">
    <property type="nucleotide sequence ID" value="XM_020574860.1"/>
</dbReference>
<accession>D3B5K9</accession>